<protein>
    <submittedName>
        <fullName evidence="1">Uncharacterized protein</fullName>
    </submittedName>
</protein>
<organism evidence="1">
    <name type="scientific">marine metagenome</name>
    <dbReference type="NCBI Taxonomy" id="408172"/>
    <lineage>
        <taxon>unclassified sequences</taxon>
        <taxon>metagenomes</taxon>
        <taxon>ecological metagenomes</taxon>
    </lineage>
</organism>
<name>A0A383DPY1_9ZZZZ</name>
<dbReference type="AlphaFoldDB" id="A0A383DPY1"/>
<proteinExistence type="predicted"/>
<reference evidence="1" key="1">
    <citation type="submission" date="2018-05" db="EMBL/GenBank/DDBJ databases">
        <authorList>
            <person name="Lanie J.A."/>
            <person name="Ng W.-L."/>
            <person name="Kazmierczak K.M."/>
            <person name="Andrzejewski T.M."/>
            <person name="Davidsen T.M."/>
            <person name="Wayne K.J."/>
            <person name="Tettelin H."/>
            <person name="Glass J.I."/>
            <person name="Rusch D."/>
            <person name="Podicherti R."/>
            <person name="Tsui H.-C.T."/>
            <person name="Winkler M.E."/>
        </authorList>
    </citation>
    <scope>NUCLEOTIDE SEQUENCE</scope>
</reference>
<evidence type="ECO:0000313" key="1">
    <source>
        <dbReference type="EMBL" id="SVE46323.1"/>
    </source>
</evidence>
<accession>A0A383DPY1</accession>
<gene>
    <name evidence="1" type="ORF">METZ01_LOCUS499177</name>
</gene>
<dbReference type="EMBL" id="UINC01219034">
    <property type="protein sequence ID" value="SVE46323.1"/>
    <property type="molecule type" value="Genomic_DNA"/>
</dbReference>
<sequence length="39" mass="4762">MNKLLLALAASLIGHVIAWFHMQAQFRWEWAKSFWWIFL</sequence>
<feature type="non-terminal residue" evidence="1">
    <location>
        <position position="39"/>
    </location>
</feature>